<dbReference type="SUPFAM" id="SSF110849">
    <property type="entry name" value="ParB/Sulfiredoxin"/>
    <property type="match status" value="1"/>
</dbReference>
<dbReference type="InterPro" id="IPR036086">
    <property type="entry name" value="ParB/Sulfiredoxin_sf"/>
</dbReference>
<evidence type="ECO:0000256" key="3">
    <source>
        <dbReference type="ARBA" id="ARBA00023125"/>
    </source>
</evidence>
<dbReference type="CDD" id="cd00093">
    <property type="entry name" value="HTH_XRE"/>
    <property type="match status" value="1"/>
</dbReference>
<evidence type="ECO:0000256" key="2">
    <source>
        <dbReference type="ARBA" id="ARBA00022829"/>
    </source>
</evidence>
<keyword evidence="3" id="KW-0238">DNA-binding</keyword>
<dbReference type="NCBIfam" id="TIGR00180">
    <property type="entry name" value="parB_part"/>
    <property type="match status" value="1"/>
</dbReference>
<name>A0A9D1QZP7_9BACT</name>
<sequence length="316" mass="34674">MSAIERGLGRGLDALFRNVTTEEPSSGNQETFTAAPRATTTLPLAALTPCKSQPRKHFDEAALDELAASIRSQGVIQPLLVRPLRSETATVYEIVAGERRWRAAQKAGLTEVPVYLREMSDEDALTAALIENLQREDLNPLEEALAIQSLRERLPLSQEDLARRLGKSRSAVANALRLLQLPRPMQEALKDGLFTPGHARAVLALPERALQDGLFAAIMERHLSVRDAEDAVTHWKRHGLLPSSLLASPTTLRRPRAPKPPSIKLAIRQLREAVNPKASISGNDQKGRITLPYESEAQLAELLGRLGLSPVSTESR</sequence>
<dbReference type="EMBL" id="DXGI01000134">
    <property type="protein sequence ID" value="HIW78250.1"/>
    <property type="molecule type" value="Genomic_DNA"/>
</dbReference>
<reference evidence="5" key="1">
    <citation type="journal article" date="2021" name="PeerJ">
        <title>Extensive microbial diversity within the chicken gut microbiome revealed by metagenomics and culture.</title>
        <authorList>
            <person name="Gilroy R."/>
            <person name="Ravi A."/>
            <person name="Getino M."/>
            <person name="Pursley I."/>
            <person name="Horton D.L."/>
            <person name="Alikhan N.F."/>
            <person name="Baker D."/>
            <person name="Gharbi K."/>
            <person name="Hall N."/>
            <person name="Watson M."/>
            <person name="Adriaenssens E.M."/>
            <person name="Foster-Nyarko E."/>
            <person name="Jarju S."/>
            <person name="Secka A."/>
            <person name="Antonio M."/>
            <person name="Oren A."/>
            <person name="Chaudhuri R.R."/>
            <person name="La Ragione R."/>
            <person name="Hildebrand F."/>
            <person name="Pallen M.J."/>
        </authorList>
    </citation>
    <scope>NUCLEOTIDE SEQUENCE</scope>
    <source>
        <strain evidence="5">ChiSxjej5B17-1746</strain>
    </source>
</reference>
<comment type="caution">
    <text evidence="5">The sequence shown here is derived from an EMBL/GenBank/DDBJ whole genome shotgun (WGS) entry which is preliminary data.</text>
</comment>
<dbReference type="Gene3D" id="1.10.10.2830">
    <property type="match status" value="1"/>
</dbReference>
<accession>A0A9D1QZP7</accession>
<evidence type="ECO:0000256" key="1">
    <source>
        <dbReference type="ARBA" id="ARBA00006295"/>
    </source>
</evidence>
<dbReference type="AlphaFoldDB" id="A0A9D1QZP7"/>
<dbReference type="Proteomes" id="UP000824264">
    <property type="component" value="Unassembled WGS sequence"/>
</dbReference>
<dbReference type="Pfam" id="PF17762">
    <property type="entry name" value="HTH_ParB"/>
    <property type="match status" value="1"/>
</dbReference>
<dbReference type="PROSITE" id="PS50943">
    <property type="entry name" value="HTH_CROC1"/>
    <property type="match status" value="1"/>
</dbReference>
<evidence type="ECO:0000259" key="4">
    <source>
        <dbReference type="PROSITE" id="PS50943"/>
    </source>
</evidence>
<evidence type="ECO:0000313" key="6">
    <source>
        <dbReference type="Proteomes" id="UP000824264"/>
    </source>
</evidence>
<proteinExistence type="inferred from homology"/>
<dbReference type="InterPro" id="IPR041468">
    <property type="entry name" value="HTH_ParB/Spo0J"/>
</dbReference>
<dbReference type="GO" id="GO:0003677">
    <property type="term" value="F:DNA binding"/>
    <property type="evidence" value="ECO:0007669"/>
    <property type="project" value="UniProtKB-KW"/>
</dbReference>
<keyword evidence="2" id="KW-0159">Chromosome partition</keyword>
<dbReference type="PANTHER" id="PTHR33375">
    <property type="entry name" value="CHROMOSOME-PARTITIONING PROTEIN PARB-RELATED"/>
    <property type="match status" value="1"/>
</dbReference>
<evidence type="ECO:0000313" key="5">
    <source>
        <dbReference type="EMBL" id="HIW78250.1"/>
    </source>
</evidence>
<dbReference type="CDD" id="cd16393">
    <property type="entry name" value="SPO0J_N"/>
    <property type="match status" value="1"/>
</dbReference>
<dbReference type="InterPro" id="IPR001387">
    <property type="entry name" value="Cro/C1-type_HTH"/>
</dbReference>
<dbReference type="PANTHER" id="PTHR33375:SF1">
    <property type="entry name" value="CHROMOSOME-PARTITIONING PROTEIN PARB-RELATED"/>
    <property type="match status" value="1"/>
</dbReference>
<dbReference type="GO" id="GO:0007059">
    <property type="term" value="P:chromosome segregation"/>
    <property type="evidence" value="ECO:0007669"/>
    <property type="project" value="UniProtKB-KW"/>
</dbReference>
<dbReference type="Pfam" id="PF02195">
    <property type="entry name" value="ParB_N"/>
    <property type="match status" value="1"/>
</dbReference>
<dbReference type="InterPro" id="IPR050336">
    <property type="entry name" value="Chromosome_partition/occlusion"/>
</dbReference>
<protein>
    <submittedName>
        <fullName evidence="5">ParB/RepB/Spo0J family partition protein</fullName>
    </submittedName>
</protein>
<dbReference type="InterPro" id="IPR003115">
    <property type="entry name" value="ParB_N"/>
</dbReference>
<organism evidence="5 6">
    <name type="scientific">Candidatus Bilophila faecipullorum</name>
    <dbReference type="NCBI Taxonomy" id="2838482"/>
    <lineage>
        <taxon>Bacteria</taxon>
        <taxon>Pseudomonadati</taxon>
        <taxon>Thermodesulfobacteriota</taxon>
        <taxon>Desulfovibrionia</taxon>
        <taxon>Desulfovibrionales</taxon>
        <taxon>Desulfovibrionaceae</taxon>
        <taxon>Bilophila</taxon>
    </lineage>
</organism>
<dbReference type="FunFam" id="3.90.1530.30:FF:000001">
    <property type="entry name" value="Chromosome partitioning protein ParB"/>
    <property type="match status" value="1"/>
</dbReference>
<reference evidence="5" key="2">
    <citation type="submission" date="2021-04" db="EMBL/GenBank/DDBJ databases">
        <authorList>
            <person name="Gilroy R."/>
        </authorList>
    </citation>
    <scope>NUCLEOTIDE SEQUENCE</scope>
    <source>
        <strain evidence="5">ChiSxjej5B17-1746</strain>
    </source>
</reference>
<gene>
    <name evidence="5" type="ORF">H9874_03795</name>
</gene>
<dbReference type="FunFam" id="1.10.10.2830:FF:000001">
    <property type="entry name" value="Chromosome partitioning protein ParB"/>
    <property type="match status" value="1"/>
</dbReference>
<comment type="similarity">
    <text evidence="1">Belongs to the ParB family.</text>
</comment>
<dbReference type="GO" id="GO:0005694">
    <property type="term" value="C:chromosome"/>
    <property type="evidence" value="ECO:0007669"/>
    <property type="project" value="TreeGrafter"/>
</dbReference>
<dbReference type="SMART" id="SM00470">
    <property type="entry name" value="ParB"/>
    <property type="match status" value="1"/>
</dbReference>
<feature type="domain" description="HTH cro/C1-type" evidence="4">
    <location>
        <begin position="147"/>
        <end position="174"/>
    </location>
</feature>
<dbReference type="Gene3D" id="3.90.1530.30">
    <property type="match status" value="1"/>
</dbReference>
<dbReference type="GO" id="GO:0045881">
    <property type="term" value="P:positive regulation of sporulation resulting in formation of a cellular spore"/>
    <property type="evidence" value="ECO:0007669"/>
    <property type="project" value="TreeGrafter"/>
</dbReference>
<dbReference type="InterPro" id="IPR004437">
    <property type="entry name" value="ParB/RepB/Spo0J"/>
</dbReference>